<dbReference type="KEGG" id="mphi:EG856_02475"/>
<feature type="chain" id="PRO_5020652745" description="Lipoprotein" evidence="2">
    <location>
        <begin position="21"/>
        <end position="170"/>
    </location>
</feature>
<gene>
    <name evidence="3" type="ORF">EG856_02475</name>
</gene>
<dbReference type="PROSITE" id="PS51257">
    <property type="entry name" value="PROKAR_LIPOPROTEIN"/>
    <property type="match status" value="1"/>
</dbReference>
<keyword evidence="4" id="KW-1185">Reference proteome</keyword>
<evidence type="ECO:0000256" key="2">
    <source>
        <dbReference type="SAM" id="SignalP"/>
    </source>
</evidence>
<keyword evidence="1" id="KW-0175">Coiled coil</keyword>
<evidence type="ECO:0000313" key="3">
    <source>
        <dbReference type="EMBL" id="QBF34771.1"/>
    </source>
</evidence>
<keyword evidence="2" id="KW-0732">Signal</keyword>
<feature type="coiled-coil region" evidence="1">
    <location>
        <begin position="124"/>
        <end position="151"/>
    </location>
</feature>
<feature type="signal peptide" evidence="2">
    <location>
        <begin position="1"/>
        <end position="20"/>
    </location>
</feature>
<proteinExistence type="predicted"/>
<organism evidence="3 4">
    <name type="scientific">Mycoplasmopsis phocirhinis</name>
    <dbReference type="NCBI Taxonomy" id="142650"/>
    <lineage>
        <taxon>Bacteria</taxon>
        <taxon>Bacillati</taxon>
        <taxon>Mycoplasmatota</taxon>
        <taxon>Mycoplasmoidales</taxon>
        <taxon>Metamycoplasmataceae</taxon>
        <taxon>Mycoplasmopsis</taxon>
    </lineage>
</organism>
<accession>A0A4P6MSD9</accession>
<name>A0A4P6MSD9_9BACT</name>
<reference evidence="3 4" key="1">
    <citation type="submission" date="2019-01" db="EMBL/GenBank/DDBJ databases">
        <title>Complete sequence and annotation of the Mycoplasma phocirhinis strain 852T genome.</title>
        <authorList>
            <person name="Frasca S.Jr."/>
            <person name="Kutish G.F."/>
            <person name="Castellanos Gell J."/>
            <person name="Michaels D.L."/>
            <person name="Brown D.R."/>
        </authorList>
    </citation>
    <scope>NUCLEOTIDE SEQUENCE [LARGE SCALE GENOMIC DNA]</scope>
    <source>
        <strain evidence="3 4">852</strain>
    </source>
</reference>
<sequence>MKIKLWKFLSIAPVTIVALSASCSSKKTKEENYLNELIKNSEITANKLKLFTTAQNNSSQQNLKALTSLEQDIISTKTLLAKKDHTNAEIISATEKLLLTTKTAQQNLEIETLITNLTTFKTVFKASREQNAELREKYDEYITKIDSVISNRNLVELKNLDKEIKELALV</sequence>
<dbReference type="EMBL" id="CP034841">
    <property type="protein sequence ID" value="QBF34771.1"/>
    <property type="molecule type" value="Genomic_DNA"/>
</dbReference>
<protein>
    <recommendedName>
        <fullName evidence="5">Lipoprotein</fullName>
    </recommendedName>
</protein>
<evidence type="ECO:0000313" key="4">
    <source>
        <dbReference type="Proteomes" id="UP000289326"/>
    </source>
</evidence>
<dbReference type="RefSeq" id="WP_130429548.1">
    <property type="nucleotide sequence ID" value="NZ_CP034841.1"/>
</dbReference>
<evidence type="ECO:0008006" key="5">
    <source>
        <dbReference type="Google" id="ProtNLM"/>
    </source>
</evidence>
<dbReference type="Proteomes" id="UP000289326">
    <property type="component" value="Chromosome"/>
</dbReference>
<dbReference type="AlphaFoldDB" id="A0A4P6MSD9"/>
<evidence type="ECO:0000256" key="1">
    <source>
        <dbReference type="SAM" id="Coils"/>
    </source>
</evidence>